<feature type="coiled-coil region" evidence="8">
    <location>
        <begin position="338"/>
        <end position="372"/>
    </location>
</feature>
<reference evidence="9 10" key="1">
    <citation type="journal article" date="2015" name="Fungal Genet. Biol.">
        <title>Evolution of novel wood decay mechanisms in Agaricales revealed by the genome sequences of Fistulina hepatica and Cylindrobasidium torrendii.</title>
        <authorList>
            <person name="Floudas D."/>
            <person name="Held B.W."/>
            <person name="Riley R."/>
            <person name="Nagy L.G."/>
            <person name="Koehler G."/>
            <person name="Ransdell A.S."/>
            <person name="Younus H."/>
            <person name="Chow J."/>
            <person name="Chiniquy J."/>
            <person name="Lipzen A."/>
            <person name="Tritt A."/>
            <person name="Sun H."/>
            <person name="Haridas S."/>
            <person name="LaButti K."/>
            <person name="Ohm R.A."/>
            <person name="Kues U."/>
            <person name="Blanchette R.A."/>
            <person name="Grigoriev I.V."/>
            <person name="Minto R.E."/>
            <person name="Hibbett D.S."/>
        </authorList>
    </citation>
    <scope>NUCLEOTIDE SEQUENCE [LARGE SCALE GENOMIC DNA]</scope>
    <source>
        <strain evidence="9 10">ATCC 64428</strain>
    </source>
</reference>
<dbReference type="AlphaFoldDB" id="A0A0D7AHY0"/>
<dbReference type="OrthoDB" id="331602at2759"/>
<evidence type="ECO:0000256" key="2">
    <source>
        <dbReference type="ARBA" id="ARBA00008029"/>
    </source>
</evidence>
<organism evidence="9 10">
    <name type="scientific">Fistulina hepatica ATCC 64428</name>
    <dbReference type="NCBI Taxonomy" id="1128425"/>
    <lineage>
        <taxon>Eukaryota</taxon>
        <taxon>Fungi</taxon>
        <taxon>Dikarya</taxon>
        <taxon>Basidiomycota</taxon>
        <taxon>Agaricomycotina</taxon>
        <taxon>Agaricomycetes</taxon>
        <taxon>Agaricomycetidae</taxon>
        <taxon>Agaricales</taxon>
        <taxon>Fistulinaceae</taxon>
        <taxon>Fistulina</taxon>
    </lineage>
</organism>
<dbReference type="InterPro" id="IPR008672">
    <property type="entry name" value="Mad1"/>
</dbReference>
<dbReference type="GO" id="GO:0000776">
    <property type="term" value="C:kinetochore"/>
    <property type="evidence" value="ECO:0007669"/>
    <property type="project" value="TreeGrafter"/>
</dbReference>
<evidence type="ECO:0000256" key="7">
    <source>
        <dbReference type="ARBA" id="ARBA00023306"/>
    </source>
</evidence>
<dbReference type="Pfam" id="PF05557">
    <property type="entry name" value="MAD"/>
    <property type="match status" value="1"/>
</dbReference>
<dbReference type="GO" id="GO:0051301">
    <property type="term" value="P:cell division"/>
    <property type="evidence" value="ECO:0007669"/>
    <property type="project" value="UniProtKB-KW"/>
</dbReference>
<keyword evidence="10" id="KW-1185">Reference proteome</keyword>
<gene>
    <name evidence="9" type="ORF">FISHEDRAFT_40305</name>
</gene>
<feature type="coiled-coil region" evidence="8">
    <location>
        <begin position="547"/>
        <end position="574"/>
    </location>
</feature>
<keyword evidence="6" id="KW-0539">Nucleus</keyword>
<dbReference type="PANTHER" id="PTHR23168:SF0">
    <property type="entry name" value="MITOTIC SPINDLE ASSEMBLY CHECKPOINT PROTEIN MAD1"/>
    <property type="match status" value="1"/>
</dbReference>
<dbReference type="GO" id="GO:0051315">
    <property type="term" value="P:attachment of mitotic spindle microtubules to kinetochore"/>
    <property type="evidence" value="ECO:0007669"/>
    <property type="project" value="TreeGrafter"/>
</dbReference>
<evidence type="ECO:0000256" key="3">
    <source>
        <dbReference type="ARBA" id="ARBA00022019"/>
    </source>
</evidence>
<evidence type="ECO:0000256" key="6">
    <source>
        <dbReference type="ARBA" id="ARBA00023242"/>
    </source>
</evidence>
<feature type="coiled-coil region" evidence="8">
    <location>
        <begin position="67"/>
        <end position="154"/>
    </location>
</feature>
<keyword evidence="5" id="KW-0498">Mitosis</keyword>
<dbReference type="Gene3D" id="1.20.5.170">
    <property type="match status" value="1"/>
</dbReference>
<dbReference type="GO" id="GO:0005635">
    <property type="term" value="C:nuclear envelope"/>
    <property type="evidence" value="ECO:0007669"/>
    <property type="project" value="TreeGrafter"/>
</dbReference>
<dbReference type="GO" id="GO:0007094">
    <property type="term" value="P:mitotic spindle assembly checkpoint signaling"/>
    <property type="evidence" value="ECO:0007669"/>
    <property type="project" value="InterPro"/>
</dbReference>
<dbReference type="Proteomes" id="UP000054144">
    <property type="component" value="Unassembled WGS sequence"/>
</dbReference>
<comment type="similarity">
    <text evidence="2">Belongs to the MAD1 family.</text>
</comment>
<evidence type="ECO:0000256" key="8">
    <source>
        <dbReference type="SAM" id="Coils"/>
    </source>
</evidence>
<keyword evidence="7" id="KW-0131">Cell cycle</keyword>
<feature type="coiled-coil region" evidence="8">
    <location>
        <begin position="226"/>
        <end position="294"/>
    </location>
</feature>
<name>A0A0D7AHY0_9AGAR</name>
<sequence length="682" mass="77090">MQRLTGTSGGPRGVASSALKRDLSTAELEKGEVCTHFVHLAYASIYGRTEPPPSAKRQQRNQEFVAKVTLERQLNTLKANQEAAENRLRDKDIQLERLERDRRYLSDREQQALSALETERKQAEEEKSKHHAQLRALREEYSKLEEAYDTLKHSHTELQASSSQRIQSQDVAISRLNDELVLLKSQLAEMVTLADERSRRIAELVTAPPPQRSSHPEDESIINAELKRQTSHLQALERENARLTNQLSRLQYNHEKVEVLREEKRGLELRLRGMEEMRERMGRLEAERDAWKKKVGSALSSKQPEVLSELSVLRNSHAQLLEANGAATAAVHEKEVQIASLNDSLAQTTSRIGELEAEVRSVKTDAQKYADRVKLGEGEISFLKAMLVSPHRGSIVGGSARVKELERLVSEYKNTNDGLLQELQESELTAMLESEREKSRELKEELDSTAAKLDELEQVLLDLDGEIAGGRYIPPKTRVLQLEDNPESRWFAGRQVVLDRLKEENNALLDRLNELQQKLKDVPTTPEAFASMNNAEKQGNLVPRESLETMTCENEELKNQLFTAEKRYRRLKEIFKVKADEFRDVVATILGVKLVFHPNGQVRVTSLYDLEASFEFKPDSNNAGQARMKLIAKGGGGGEELPSLMQNWLGQEQSIPGFLASVTLECYDKWKEARGGVGGPPQ</sequence>
<evidence type="ECO:0000256" key="5">
    <source>
        <dbReference type="ARBA" id="ARBA00022776"/>
    </source>
</evidence>
<proteinExistence type="inferred from homology"/>
<dbReference type="EMBL" id="KN881696">
    <property type="protein sequence ID" value="KIY49930.1"/>
    <property type="molecule type" value="Genomic_DNA"/>
</dbReference>
<accession>A0A0D7AHY0</accession>
<evidence type="ECO:0000313" key="9">
    <source>
        <dbReference type="EMBL" id="KIY49930.1"/>
    </source>
</evidence>
<evidence type="ECO:0000313" key="10">
    <source>
        <dbReference type="Proteomes" id="UP000054144"/>
    </source>
</evidence>
<evidence type="ECO:0000256" key="4">
    <source>
        <dbReference type="ARBA" id="ARBA00022618"/>
    </source>
</evidence>
<dbReference type="SUPFAM" id="SSF75704">
    <property type="entry name" value="Mitotic arrest deficient-like 1, Mad1"/>
    <property type="match status" value="1"/>
</dbReference>
<dbReference type="Gene3D" id="3.30.457.60">
    <property type="match status" value="1"/>
</dbReference>
<dbReference type="GO" id="GO:0072686">
    <property type="term" value="C:mitotic spindle"/>
    <property type="evidence" value="ECO:0007669"/>
    <property type="project" value="TreeGrafter"/>
</dbReference>
<protein>
    <recommendedName>
        <fullName evidence="3">Spindle assembly checkpoint component MAD1</fullName>
    </recommendedName>
</protein>
<keyword evidence="8" id="KW-0175">Coiled coil</keyword>
<feature type="coiled-coil region" evidence="8">
    <location>
        <begin position="402"/>
        <end position="466"/>
    </location>
</feature>
<dbReference type="Gene3D" id="6.10.250.90">
    <property type="match status" value="1"/>
</dbReference>
<evidence type="ECO:0000256" key="1">
    <source>
        <dbReference type="ARBA" id="ARBA00004123"/>
    </source>
</evidence>
<keyword evidence="4" id="KW-0132">Cell division</keyword>
<comment type="subcellular location">
    <subcellularLocation>
        <location evidence="1">Nucleus</location>
    </subcellularLocation>
</comment>
<dbReference type="PANTHER" id="PTHR23168">
    <property type="entry name" value="MITOTIC SPINDLE ASSEMBLY CHECKPOINT PROTEIN MAD1 MITOTIC ARREST DEFICIENT-LIKE PROTEIN 1"/>
    <property type="match status" value="1"/>
</dbReference>